<dbReference type="AlphaFoldDB" id="A0AAD4PRX4"/>
<feature type="transmembrane region" description="Helical" evidence="12">
    <location>
        <begin position="153"/>
        <end position="170"/>
    </location>
</feature>
<evidence type="ECO:0000259" key="13">
    <source>
        <dbReference type="PROSITE" id="PS51292"/>
    </source>
</evidence>
<dbReference type="InterPro" id="IPR011016">
    <property type="entry name" value="Znf_RING-CH"/>
</dbReference>
<evidence type="ECO:0000256" key="3">
    <source>
        <dbReference type="ARBA" id="ARBA00022723"/>
    </source>
</evidence>
<feature type="domain" description="RING-CH-type" evidence="13">
    <location>
        <begin position="15"/>
        <end position="89"/>
    </location>
</feature>
<dbReference type="EMBL" id="JAJJHW010000095">
    <property type="protein sequence ID" value="KAH8387613.1"/>
    <property type="molecule type" value="Genomic_DNA"/>
</dbReference>
<dbReference type="PROSITE" id="PS51292">
    <property type="entry name" value="ZF_RING_CH"/>
    <property type="match status" value="1"/>
</dbReference>
<keyword evidence="15" id="KW-1185">Reference proteome</keyword>
<dbReference type="SMART" id="SM00744">
    <property type="entry name" value="RINGv"/>
    <property type="match status" value="1"/>
</dbReference>
<gene>
    <name evidence="14" type="ORF">KR093_008154</name>
</gene>
<keyword evidence="4" id="KW-0863">Zinc-finger</keyword>
<evidence type="ECO:0000256" key="1">
    <source>
        <dbReference type="ARBA" id="ARBA00004141"/>
    </source>
</evidence>
<comment type="caution">
    <text evidence="14">The sequence shown here is derived from an EMBL/GenBank/DDBJ whole genome shotgun (WGS) entry which is preliminary data.</text>
</comment>
<sequence length="313" mass="35900">QHLSKMLRSRRIQSENGNEERMCWICLNTDEEATMRHQHSSDWLQPCRCRGTNKWVHESCLSRWIDEKQQLNPDVPVTCPQCHTEYIIVMPPVCRFDAILERVEKTYGLLCPSILMGMLATVVYIATLSYGALTMHQIAGYERSLQMMKEDPTLLMIVLPSVPAALLLLRRIDWDSWLVRWLRRRQRQPVASEHLDDNGEPLPGAPLSDEYFDGMEPVDGDDMLQGGTLNAENIERATCRFCTALSLPTFAVLIGQTLYGNLQSKILSIALGAVTFEAIKGLIWVYLRQCQYYRRRYRSVLDYTAANVARSGR</sequence>
<evidence type="ECO:0000256" key="10">
    <source>
        <dbReference type="ARBA" id="ARBA00043185"/>
    </source>
</evidence>
<evidence type="ECO:0000256" key="11">
    <source>
        <dbReference type="ARBA" id="ARBA00043231"/>
    </source>
</evidence>
<evidence type="ECO:0000256" key="4">
    <source>
        <dbReference type="ARBA" id="ARBA00022771"/>
    </source>
</evidence>
<evidence type="ECO:0000313" key="15">
    <source>
        <dbReference type="Proteomes" id="UP001200034"/>
    </source>
</evidence>
<feature type="non-terminal residue" evidence="14">
    <location>
        <position position="1"/>
    </location>
</feature>
<feature type="transmembrane region" description="Helical" evidence="12">
    <location>
        <begin position="266"/>
        <end position="287"/>
    </location>
</feature>
<evidence type="ECO:0000256" key="8">
    <source>
        <dbReference type="ARBA" id="ARBA00040151"/>
    </source>
</evidence>
<organism evidence="14 15">
    <name type="scientific">Drosophila rubida</name>
    <dbReference type="NCBI Taxonomy" id="30044"/>
    <lineage>
        <taxon>Eukaryota</taxon>
        <taxon>Metazoa</taxon>
        <taxon>Ecdysozoa</taxon>
        <taxon>Arthropoda</taxon>
        <taxon>Hexapoda</taxon>
        <taxon>Insecta</taxon>
        <taxon>Pterygota</taxon>
        <taxon>Neoptera</taxon>
        <taxon>Endopterygota</taxon>
        <taxon>Diptera</taxon>
        <taxon>Brachycera</taxon>
        <taxon>Muscomorpha</taxon>
        <taxon>Ephydroidea</taxon>
        <taxon>Drosophilidae</taxon>
        <taxon>Drosophila</taxon>
    </lineage>
</organism>
<proteinExistence type="predicted"/>
<dbReference type="SUPFAM" id="SSF57850">
    <property type="entry name" value="RING/U-box"/>
    <property type="match status" value="1"/>
</dbReference>
<feature type="transmembrane region" description="Helical" evidence="12">
    <location>
        <begin position="241"/>
        <end position="260"/>
    </location>
</feature>
<evidence type="ECO:0000256" key="5">
    <source>
        <dbReference type="ARBA" id="ARBA00022833"/>
    </source>
</evidence>
<evidence type="ECO:0000256" key="6">
    <source>
        <dbReference type="ARBA" id="ARBA00022989"/>
    </source>
</evidence>
<evidence type="ECO:0000256" key="9">
    <source>
        <dbReference type="ARBA" id="ARBA00043044"/>
    </source>
</evidence>
<dbReference type="CDD" id="cd16701">
    <property type="entry name" value="RING_CH-C4HC3_MARCH5"/>
    <property type="match status" value="1"/>
</dbReference>
<keyword evidence="6 12" id="KW-1133">Transmembrane helix</keyword>
<evidence type="ECO:0000313" key="14">
    <source>
        <dbReference type="EMBL" id="KAH8387613.1"/>
    </source>
</evidence>
<comment type="subcellular location">
    <subcellularLocation>
        <location evidence="1">Membrane</location>
        <topology evidence="1">Multi-pass membrane protein</topology>
    </subcellularLocation>
</comment>
<keyword evidence="2 12" id="KW-0812">Transmembrane</keyword>
<evidence type="ECO:0000256" key="12">
    <source>
        <dbReference type="SAM" id="Phobius"/>
    </source>
</evidence>
<reference evidence="14" key="1">
    <citation type="journal article" date="2021" name="Mol. Ecol. Resour.">
        <title>Phylogenomic analyses of the genus Drosophila reveals genomic signals of climate adaptation.</title>
        <authorList>
            <person name="Li F."/>
            <person name="Rane R.V."/>
            <person name="Luria V."/>
            <person name="Xiong Z."/>
            <person name="Chen J."/>
            <person name="Li Z."/>
            <person name="Catullo R.A."/>
            <person name="Griffin P.C."/>
            <person name="Schiffer M."/>
            <person name="Pearce S."/>
            <person name="Lee S.F."/>
            <person name="McElroy K."/>
            <person name="Stocker A."/>
            <person name="Shirriffs J."/>
            <person name="Cockerell F."/>
            <person name="Coppin C."/>
            <person name="Sgro C.M."/>
            <person name="Karger A."/>
            <person name="Cain J.W."/>
            <person name="Weber J.A."/>
            <person name="Santpere G."/>
            <person name="Kirschner M.W."/>
            <person name="Hoffmann A.A."/>
            <person name="Oakeshott J.G."/>
            <person name="Zhang G."/>
        </authorList>
    </citation>
    <scope>NUCLEOTIDE SEQUENCE</scope>
    <source>
        <strain evidence="14">BGI-SZ-2011g</strain>
    </source>
</reference>
<dbReference type="GO" id="GO:0016020">
    <property type="term" value="C:membrane"/>
    <property type="evidence" value="ECO:0007669"/>
    <property type="project" value="UniProtKB-SubCell"/>
</dbReference>
<feature type="non-terminal residue" evidence="14">
    <location>
        <position position="313"/>
    </location>
</feature>
<dbReference type="Proteomes" id="UP001200034">
    <property type="component" value="Unassembled WGS sequence"/>
</dbReference>
<dbReference type="PANTHER" id="PTHR46283">
    <property type="entry name" value="E3 UBIQUITIN-PROTEIN LIGASE MARCH5"/>
    <property type="match status" value="1"/>
</dbReference>
<dbReference type="Pfam" id="PF12906">
    <property type="entry name" value="RINGv"/>
    <property type="match status" value="1"/>
</dbReference>
<accession>A0AAD4PRX4</accession>
<dbReference type="GO" id="GO:0008270">
    <property type="term" value="F:zinc ion binding"/>
    <property type="evidence" value="ECO:0007669"/>
    <property type="project" value="UniProtKB-KW"/>
</dbReference>
<dbReference type="Gene3D" id="3.30.40.10">
    <property type="entry name" value="Zinc/RING finger domain, C3HC4 (zinc finger)"/>
    <property type="match status" value="1"/>
</dbReference>
<protein>
    <recommendedName>
        <fullName evidence="8">E3 ubiquitin-protein ligase MARCHF5</fullName>
    </recommendedName>
    <alternativeName>
        <fullName evidence="10">Membrane-associated RING finger protein 5</fullName>
    </alternativeName>
    <alternativeName>
        <fullName evidence="9">Membrane-associated RING-CH protein V</fullName>
    </alternativeName>
    <alternativeName>
        <fullName evidence="11">RING-type E3 ubiquitin transferase MARCHF5</fullName>
    </alternativeName>
</protein>
<feature type="transmembrane region" description="Helical" evidence="12">
    <location>
        <begin position="109"/>
        <end position="133"/>
    </location>
</feature>
<keyword evidence="7 12" id="KW-0472">Membrane</keyword>
<keyword evidence="5" id="KW-0862">Zinc</keyword>
<evidence type="ECO:0000256" key="2">
    <source>
        <dbReference type="ARBA" id="ARBA00022692"/>
    </source>
</evidence>
<keyword evidence="3" id="KW-0479">Metal-binding</keyword>
<name>A0AAD4PRX4_9MUSC</name>
<evidence type="ECO:0000256" key="7">
    <source>
        <dbReference type="ARBA" id="ARBA00023136"/>
    </source>
</evidence>
<dbReference type="InterPro" id="IPR013083">
    <property type="entry name" value="Znf_RING/FYVE/PHD"/>
</dbReference>